<reference evidence="1 2" key="1">
    <citation type="submission" date="2021-06" db="EMBL/GenBank/DDBJ databases">
        <authorList>
            <person name="Palmer J.M."/>
        </authorList>
    </citation>
    <scope>NUCLEOTIDE SEQUENCE [LARGE SCALE GENOMIC DNA]</scope>
    <source>
        <strain evidence="1 2">GA_2019</strain>
        <tissue evidence="1">Muscle</tissue>
    </source>
</reference>
<keyword evidence="2" id="KW-1185">Reference proteome</keyword>
<evidence type="ECO:0000313" key="2">
    <source>
        <dbReference type="Proteomes" id="UP001476798"/>
    </source>
</evidence>
<name>A0ABV0PLE1_9TELE</name>
<proteinExistence type="predicted"/>
<comment type="caution">
    <text evidence="1">The sequence shown here is derived from an EMBL/GenBank/DDBJ whole genome shotgun (WGS) entry which is preliminary data.</text>
</comment>
<evidence type="ECO:0000313" key="1">
    <source>
        <dbReference type="EMBL" id="MEQ2184304.1"/>
    </source>
</evidence>
<dbReference type="EMBL" id="JAHRIO010080272">
    <property type="protein sequence ID" value="MEQ2184304.1"/>
    <property type="molecule type" value="Genomic_DNA"/>
</dbReference>
<accession>A0ABV0PLE1</accession>
<dbReference type="Proteomes" id="UP001476798">
    <property type="component" value="Unassembled WGS sequence"/>
</dbReference>
<organism evidence="1 2">
    <name type="scientific">Goodea atripinnis</name>
    <dbReference type="NCBI Taxonomy" id="208336"/>
    <lineage>
        <taxon>Eukaryota</taxon>
        <taxon>Metazoa</taxon>
        <taxon>Chordata</taxon>
        <taxon>Craniata</taxon>
        <taxon>Vertebrata</taxon>
        <taxon>Euteleostomi</taxon>
        <taxon>Actinopterygii</taxon>
        <taxon>Neopterygii</taxon>
        <taxon>Teleostei</taxon>
        <taxon>Neoteleostei</taxon>
        <taxon>Acanthomorphata</taxon>
        <taxon>Ovalentaria</taxon>
        <taxon>Atherinomorphae</taxon>
        <taxon>Cyprinodontiformes</taxon>
        <taxon>Goodeidae</taxon>
        <taxon>Goodea</taxon>
    </lineage>
</organism>
<protein>
    <submittedName>
        <fullName evidence="1">Uncharacterized protein</fullName>
    </submittedName>
</protein>
<sequence>MFTLLMELVHTYLSGFRYQLWDLHRVEKGYKEEINGRKNRSRLLIDTGDFSALPTNPRSRHRQLTSQRSRWGFFLSEAFVRKEEESIFFREKQRVGVESCGSTTLSCGFISVLVGTGVLQLHPHYIQLTPFCRETDTSKSKLKITEHRWAKRRVGEWRVLHANQT</sequence>
<gene>
    <name evidence="1" type="ORF">GOODEAATRI_006457</name>
</gene>